<dbReference type="RefSeq" id="WP_007184870.1">
    <property type="nucleotide sequence ID" value="NZ_AKGD01000001.1"/>
</dbReference>
<dbReference type="InterPro" id="IPR038718">
    <property type="entry name" value="SNF2-like_sf"/>
</dbReference>
<reference evidence="5 6" key="1">
    <citation type="journal article" date="2012" name="J. Bacteriol.">
        <title>Genome Sequence of n-Alkane-Degrading Hydrocarboniphaga effusa Strain AP103T (ATCC BAA-332T).</title>
        <authorList>
            <person name="Chang H.K."/>
            <person name="Zylstra G.J."/>
            <person name="Chae J.C."/>
        </authorList>
    </citation>
    <scope>NUCLEOTIDE SEQUENCE [LARGE SCALE GENOMIC DNA]</scope>
    <source>
        <strain evidence="5 6">AP103</strain>
    </source>
</reference>
<dbReference type="SMART" id="SM00490">
    <property type="entry name" value="HELICc"/>
    <property type="match status" value="1"/>
</dbReference>
<dbReference type="Gene3D" id="3.40.50.300">
    <property type="entry name" value="P-loop containing nucleotide triphosphate hydrolases"/>
    <property type="match status" value="1"/>
</dbReference>
<protein>
    <submittedName>
        <fullName evidence="5">Uncharacterized protein</fullName>
    </submittedName>
</protein>
<organism evidence="5 6">
    <name type="scientific">Hydrocarboniphaga effusa AP103</name>
    <dbReference type="NCBI Taxonomy" id="1172194"/>
    <lineage>
        <taxon>Bacteria</taxon>
        <taxon>Pseudomonadati</taxon>
        <taxon>Pseudomonadota</taxon>
        <taxon>Gammaproteobacteria</taxon>
        <taxon>Nevskiales</taxon>
        <taxon>Nevskiaceae</taxon>
        <taxon>Hydrocarboniphaga</taxon>
    </lineage>
</organism>
<dbReference type="InterPro" id="IPR000330">
    <property type="entry name" value="SNF2_N"/>
</dbReference>
<dbReference type="InterPro" id="IPR014001">
    <property type="entry name" value="Helicase_ATP-bd"/>
</dbReference>
<dbReference type="STRING" id="1172194.WQQ_19210"/>
<keyword evidence="2" id="KW-0347">Helicase</keyword>
<keyword evidence="6" id="KW-1185">Reference proteome</keyword>
<sequence length="766" mass="86101">MSERDDIEQVEAVPRAVLTLCQQAYMRTIRQHTLRATAAYARLSFDYGGWRISAEGDLHEMRHADDGHDIQLRRSRSLENEAREALEHLRLTDARLISTRIRPLGPGFVAGDYVFERAHDELADADHWLVLLPRLSAAGFKLEFDAAFPYAVTGEPDAWRADVEHGDNQWFDLSLGIDVDGQRVDLLPILRKLIADPDFPLRPMRNEAEDAVWLVAIDARRRVPLRLSRLRGLLEPLLEWLDAPNDCGRLRLSKLEHGVLDKIERNGVLRKGGEDLRQTLETLRANAAAADAPPGFNAQLRPYQREGLGWLNFLAEAGIGGILADDMGLGKTVQVLAHLLSEKQRGRIGGEAGPALVICPTSLVGNWRAEAQRFAPDLRVLVLHGNDRKRKFKAITHVDLVISTYPLLGRDREALAAQRFALLILDEAQAIKNARTLAAKAARTLRAKRRLSITGTPMENHLGELWAQFDLVEPGLLGDEKRFVRHYRTPIEKHGDAEVRDKLNRRIAPLMLRRRKEDVLLDLPPKTEIQRLVELEGRQRELYETLRLAQHERVREVVSDRGVEGSGIIVLDALLKLRQVCCDPRLVKLEGARRVPQSAKLDLLLTMLQGVVDEGRRVLVFSQFTEMLDIIAEACAAQRIEHLMLTGQTRDREAVVARFQNGEAPVFLISLKAGGMGLNLTAADTVIHYDPWWNPAVESQATDRAYRIGQDKPVFVYRLICAGTVEEKIQALQARKAELARAVFDGGATSELRFDEADLEALFSPL</sequence>
<gene>
    <name evidence="5" type="ORF">WQQ_19210</name>
</gene>
<dbReference type="CDD" id="cd18012">
    <property type="entry name" value="DEXQc_arch_SWI2_SNF2"/>
    <property type="match status" value="1"/>
</dbReference>
<keyword evidence="2" id="KW-0067">ATP-binding</keyword>
<keyword evidence="1" id="KW-0378">Hydrolase</keyword>
<proteinExistence type="predicted"/>
<dbReference type="Pfam" id="PF00271">
    <property type="entry name" value="Helicase_C"/>
    <property type="match status" value="1"/>
</dbReference>
<dbReference type="SUPFAM" id="SSF52540">
    <property type="entry name" value="P-loop containing nucleoside triphosphate hydrolases"/>
    <property type="match status" value="2"/>
</dbReference>
<evidence type="ECO:0000259" key="3">
    <source>
        <dbReference type="PROSITE" id="PS51192"/>
    </source>
</evidence>
<name>I7ZIN2_9GAMM</name>
<dbReference type="PROSITE" id="PS51192">
    <property type="entry name" value="HELICASE_ATP_BIND_1"/>
    <property type="match status" value="1"/>
</dbReference>
<dbReference type="PANTHER" id="PTHR10799">
    <property type="entry name" value="SNF2/RAD54 HELICASE FAMILY"/>
    <property type="match status" value="1"/>
</dbReference>
<dbReference type="InterPro" id="IPR049730">
    <property type="entry name" value="SNF2/RAD54-like_C"/>
</dbReference>
<dbReference type="InterPro" id="IPR027417">
    <property type="entry name" value="P-loop_NTPase"/>
</dbReference>
<evidence type="ECO:0000259" key="4">
    <source>
        <dbReference type="PROSITE" id="PS51194"/>
    </source>
</evidence>
<dbReference type="PROSITE" id="PS51194">
    <property type="entry name" value="HELICASE_CTER"/>
    <property type="match status" value="1"/>
</dbReference>
<feature type="domain" description="Helicase C-terminal" evidence="4">
    <location>
        <begin position="600"/>
        <end position="760"/>
    </location>
</feature>
<dbReference type="PATRIC" id="fig|1172194.4.peg.1862"/>
<feature type="domain" description="Helicase ATP-binding" evidence="3">
    <location>
        <begin position="312"/>
        <end position="475"/>
    </location>
</feature>
<evidence type="ECO:0000313" key="5">
    <source>
        <dbReference type="EMBL" id="EIT71784.1"/>
    </source>
</evidence>
<comment type="caution">
    <text evidence="5">The sequence shown here is derived from an EMBL/GenBank/DDBJ whole genome shotgun (WGS) entry which is preliminary data.</text>
</comment>
<dbReference type="CDD" id="cd18793">
    <property type="entry name" value="SF2_C_SNF"/>
    <property type="match status" value="1"/>
</dbReference>
<dbReference type="GO" id="GO:0004386">
    <property type="term" value="F:helicase activity"/>
    <property type="evidence" value="ECO:0007669"/>
    <property type="project" value="UniProtKB-KW"/>
</dbReference>
<dbReference type="OrthoDB" id="9760715at2"/>
<keyword evidence="2" id="KW-0547">Nucleotide-binding</keyword>
<evidence type="ECO:0000256" key="2">
    <source>
        <dbReference type="ARBA" id="ARBA00022806"/>
    </source>
</evidence>
<evidence type="ECO:0000256" key="1">
    <source>
        <dbReference type="ARBA" id="ARBA00022801"/>
    </source>
</evidence>
<evidence type="ECO:0000313" key="6">
    <source>
        <dbReference type="Proteomes" id="UP000003704"/>
    </source>
</evidence>
<dbReference type="SMART" id="SM00487">
    <property type="entry name" value="DEXDc"/>
    <property type="match status" value="1"/>
</dbReference>
<dbReference type="EMBL" id="AKGD01000001">
    <property type="protein sequence ID" value="EIT71784.1"/>
    <property type="molecule type" value="Genomic_DNA"/>
</dbReference>
<dbReference type="Proteomes" id="UP000003704">
    <property type="component" value="Unassembled WGS sequence"/>
</dbReference>
<dbReference type="Gene3D" id="3.40.50.10810">
    <property type="entry name" value="Tandem AAA-ATPase domain"/>
    <property type="match status" value="1"/>
</dbReference>
<dbReference type="AlphaFoldDB" id="I7ZIN2"/>
<dbReference type="Pfam" id="PF00176">
    <property type="entry name" value="SNF2-rel_dom"/>
    <property type="match status" value="1"/>
</dbReference>
<dbReference type="GO" id="GO:0016787">
    <property type="term" value="F:hydrolase activity"/>
    <property type="evidence" value="ECO:0007669"/>
    <property type="project" value="UniProtKB-KW"/>
</dbReference>
<accession>I7ZIN2</accession>
<dbReference type="GO" id="GO:0005524">
    <property type="term" value="F:ATP binding"/>
    <property type="evidence" value="ECO:0007669"/>
    <property type="project" value="InterPro"/>
</dbReference>
<dbReference type="InterPro" id="IPR001650">
    <property type="entry name" value="Helicase_C-like"/>
</dbReference>